<dbReference type="InterPro" id="IPR024185">
    <property type="entry name" value="FTHF_cligase-like_sf"/>
</dbReference>
<keyword evidence="3 4" id="KW-0067">ATP-binding</keyword>
<dbReference type="Gene3D" id="3.40.50.10420">
    <property type="entry name" value="NagB/RpiA/CoA transferase-like"/>
    <property type="match status" value="1"/>
</dbReference>
<evidence type="ECO:0000313" key="6">
    <source>
        <dbReference type="Proteomes" id="UP001521931"/>
    </source>
</evidence>
<evidence type="ECO:0000256" key="3">
    <source>
        <dbReference type="ARBA" id="ARBA00022840"/>
    </source>
</evidence>
<name>A0ABS9Q160_9MICO</name>
<dbReference type="PANTHER" id="PTHR23407">
    <property type="entry name" value="ATPASE INHIBITOR/5-FORMYLTETRAHYDROFOLATE CYCLO-LIGASE"/>
    <property type="match status" value="1"/>
</dbReference>
<dbReference type="GO" id="GO:0030272">
    <property type="term" value="F:5-formyltetrahydrofolate cyclo-ligase activity"/>
    <property type="evidence" value="ECO:0007669"/>
    <property type="project" value="UniProtKB-EC"/>
</dbReference>
<dbReference type="RefSeq" id="WP_239263394.1">
    <property type="nucleotide sequence ID" value="NZ_JAKRCV010000015.1"/>
</dbReference>
<comment type="similarity">
    <text evidence="1 4">Belongs to the 5-formyltetrahydrofolate cyclo-ligase family.</text>
</comment>
<dbReference type="SUPFAM" id="SSF100950">
    <property type="entry name" value="NagB/RpiA/CoA transferase-like"/>
    <property type="match status" value="1"/>
</dbReference>
<keyword evidence="4" id="KW-0479">Metal-binding</keyword>
<keyword evidence="4" id="KW-0460">Magnesium</keyword>
<evidence type="ECO:0000256" key="4">
    <source>
        <dbReference type="RuleBase" id="RU361279"/>
    </source>
</evidence>
<keyword evidence="6" id="KW-1185">Reference proteome</keyword>
<dbReference type="NCBIfam" id="TIGR02727">
    <property type="entry name" value="MTHFS_bact"/>
    <property type="match status" value="1"/>
</dbReference>
<dbReference type="PANTHER" id="PTHR23407:SF1">
    <property type="entry name" value="5-FORMYLTETRAHYDROFOLATE CYCLO-LIGASE"/>
    <property type="match status" value="1"/>
</dbReference>
<comment type="caution">
    <text evidence="5">The sequence shown here is derived from an EMBL/GenBank/DDBJ whole genome shotgun (WGS) entry which is preliminary data.</text>
</comment>
<dbReference type="Pfam" id="PF01812">
    <property type="entry name" value="5-FTHF_cyc-lig"/>
    <property type="match status" value="1"/>
</dbReference>
<gene>
    <name evidence="5" type="ORF">MHL29_06845</name>
</gene>
<evidence type="ECO:0000313" key="5">
    <source>
        <dbReference type="EMBL" id="MCG7321610.1"/>
    </source>
</evidence>
<reference evidence="5 6" key="1">
    <citation type="submission" date="2022-02" db="EMBL/GenBank/DDBJ databases">
        <title>Uncovering new skin microbiome diversity through culturing and metagenomics.</title>
        <authorList>
            <person name="Conlan S."/>
            <person name="Deming C."/>
            <person name="Nisc Comparative Sequencing Program N."/>
            <person name="Segre J.A."/>
        </authorList>
    </citation>
    <scope>NUCLEOTIDE SEQUENCE [LARGE SCALE GENOMIC DNA]</scope>
    <source>
        <strain evidence="5 6">ACRQZ</strain>
    </source>
</reference>
<dbReference type="InterPro" id="IPR037171">
    <property type="entry name" value="NagB/RpiA_transferase-like"/>
</dbReference>
<dbReference type="EMBL" id="JAKRCV010000015">
    <property type="protein sequence ID" value="MCG7321610.1"/>
    <property type="molecule type" value="Genomic_DNA"/>
</dbReference>
<dbReference type="EC" id="6.3.3.2" evidence="4"/>
<sequence length="195" mass="21346">MDTPLTTPVEAKRALRARLWAARKQRYADTSRAERETQAQALADHALRVVADRVAPGGTVTSYESWPTEPGTEPLNEALVAAGYRVLVPVTLPGLDLDWRPLGSDELDEAARLGLEAIGQADLVLTPGTAVDRRGVRLGQGGGCYDRALPRRRDGVRAVTLLHPQELLDEELPSAEHDQRVDAVVTMDGITWLRR</sequence>
<keyword evidence="2 4" id="KW-0547">Nucleotide-binding</keyword>
<comment type="catalytic activity">
    <reaction evidence="4">
        <text>(6S)-5-formyl-5,6,7,8-tetrahydrofolate + ATP = (6R)-5,10-methenyltetrahydrofolate + ADP + phosphate</text>
        <dbReference type="Rhea" id="RHEA:10488"/>
        <dbReference type="ChEBI" id="CHEBI:30616"/>
        <dbReference type="ChEBI" id="CHEBI:43474"/>
        <dbReference type="ChEBI" id="CHEBI:57455"/>
        <dbReference type="ChEBI" id="CHEBI:57457"/>
        <dbReference type="ChEBI" id="CHEBI:456216"/>
        <dbReference type="EC" id="6.3.3.2"/>
    </reaction>
</comment>
<organism evidence="5 6">
    <name type="scientific">Arsenicicoccus bolidensis</name>
    <dbReference type="NCBI Taxonomy" id="229480"/>
    <lineage>
        <taxon>Bacteria</taxon>
        <taxon>Bacillati</taxon>
        <taxon>Actinomycetota</taxon>
        <taxon>Actinomycetes</taxon>
        <taxon>Micrococcales</taxon>
        <taxon>Intrasporangiaceae</taxon>
        <taxon>Arsenicicoccus</taxon>
    </lineage>
</organism>
<comment type="cofactor">
    <cofactor evidence="4">
        <name>Mg(2+)</name>
        <dbReference type="ChEBI" id="CHEBI:18420"/>
    </cofactor>
</comment>
<dbReference type="PIRSF" id="PIRSF006806">
    <property type="entry name" value="FTHF_cligase"/>
    <property type="match status" value="1"/>
</dbReference>
<evidence type="ECO:0000256" key="1">
    <source>
        <dbReference type="ARBA" id="ARBA00010638"/>
    </source>
</evidence>
<protein>
    <recommendedName>
        <fullName evidence="4">5-formyltetrahydrofolate cyclo-ligase</fullName>
        <ecNumber evidence="4">6.3.3.2</ecNumber>
    </recommendedName>
</protein>
<proteinExistence type="inferred from homology"/>
<evidence type="ECO:0000256" key="2">
    <source>
        <dbReference type="ARBA" id="ARBA00022741"/>
    </source>
</evidence>
<dbReference type="Proteomes" id="UP001521931">
    <property type="component" value="Unassembled WGS sequence"/>
</dbReference>
<keyword evidence="5" id="KW-0436">Ligase</keyword>
<dbReference type="InterPro" id="IPR002698">
    <property type="entry name" value="FTHF_cligase"/>
</dbReference>
<accession>A0ABS9Q160</accession>